<comment type="caution">
    <text evidence="2">The sequence shown here is derived from an EMBL/GenBank/DDBJ whole genome shotgun (WGS) entry which is preliminary data.</text>
</comment>
<protein>
    <submittedName>
        <fullName evidence="2">Uncharacterized protein</fullName>
    </submittedName>
</protein>
<dbReference type="AlphaFoldDB" id="A0A6A3P7I7"/>
<dbReference type="EMBL" id="QXFZ01009289">
    <property type="protein sequence ID" value="KAE9054841.1"/>
    <property type="molecule type" value="Genomic_DNA"/>
</dbReference>
<evidence type="ECO:0000256" key="1">
    <source>
        <dbReference type="SAM" id="MobiDB-lite"/>
    </source>
</evidence>
<feature type="region of interest" description="Disordered" evidence="1">
    <location>
        <begin position="81"/>
        <end position="102"/>
    </location>
</feature>
<reference evidence="2 3" key="1">
    <citation type="submission" date="2018-08" db="EMBL/GenBank/DDBJ databases">
        <title>Genomic investigation of the strawberry pathogen Phytophthora fragariae indicates pathogenicity is determined by transcriptional variation in three key races.</title>
        <authorList>
            <person name="Adams T.M."/>
            <person name="Armitage A.D."/>
            <person name="Sobczyk M.K."/>
            <person name="Bates H.J."/>
            <person name="Dunwell J.M."/>
            <person name="Nellist C.F."/>
            <person name="Harrison R.J."/>
        </authorList>
    </citation>
    <scope>NUCLEOTIDE SEQUENCE [LARGE SCALE GENOMIC DNA]</scope>
    <source>
        <strain evidence="2 3">NOV-71</strain>
    </source>
</reference>
<evidence type="ECO:0000313" key="2">
    <source>
        <dbReference type="EMBL" id="KAE9054841.1"/>
    </source>
</evidence>
<accession>A0A6A3P7I7</accession>
<proteinExistence type="predicted"/>
<name>A0A6A3P7I7_9STRA</name>
<gene>
    <name evidence="2" type="ORF">PF007_g32510</name>
</gene>
<organism evidence="2 3">
    <name type="scientific">Phytophthora fragariae</name>
    <dbReference type="NCBI Taxonomy" id="53985"/>
    <lineage>
        <taxon>Eukaryota</taxon>
        <taxon>Sar</taxon>
        <taxon>Stramenopiles</taxon>
        <taxon>Oomycota</taxon>
        <taxon>Peronosporomycetes</taxon>
        <taxon>Peronosporales</taxon>
        <taxon>Peronosporaceae</taxon>
        <taxon>Phytophthora</taxon>
    </lineage>
</organism>
<sequence length="102" mass="10876">MWRRKQHGRDGEATVTVLKSYDAFKALLVEAQLADSMLVALATPWRLTPPIDVATQAARSRQGGDGDNFEVVRRICGAAGGSPARGLDVGGARHAVETHSAH</sequence>
<dbReference type="Proteomes" id="UP000441208">
    <property type="component" value="Unassembled WGS sequence"/>
</dbReference>
<evidence type="ECO:0000313" key="3">
    <source>
        <dbReference type="Proteomes" id="UP000441208"/>
    </source>
</evidence>